<organism evidence="2 3">
    <name type="scientific">Puccinia graminis f. sp. tritici</name>
    <dbReference type="NCBI Taxonomy" id="56615"/>
    <lineage>
        <taxon>Eukaryota</taxon>
        <taxon>Fungi</taxon>
        <taxon>Dikarya</taxon>
        <taxon>Basidiomycota</taxon>
        <taxon>Pucciniomycotina</taxon>
        <taxon>Pucciniomycetes</taxon>
        <taxon>Pucciniales</taxon>
        <taxon>Pucciniaceae</taxon>
        <taxon>Puccinia</taxon>
    </lineage>
</organism>
<protein>
    <submittedName>
        <fullName evidence="2">Uncharacterized protein</fullName>
    </submittedName>
</protein>
<dbReference type="PANTHER" id="PTHR33069">
    <property type="entry name" value="CHROMOSOME 7, WHOLE GENOME SHOTGUN SEQUENCE-RELATED"/>
    <property type="match status" value="1"/>
</dbReference>
<feature type="compositionally biased region" description="Basic and acidic residues" evidence="1">
    <location>
        <begin position="195"/>
        <end position="213"/>
    </location>
</feature>
<reference evidence="2 3" key="1">
    <citation type="submission" date="2019-05" db="EMBL/GenBank/DDBJ databases">
        <title>Emergence of the Ug99 lineage of the wheat stem rust pathogen through somatic hybridization.</title>
        <authorList>
            <person name="Li F."/>
            <person name="Upadhyaya N.M."/>
            <person name="Sperschneider J."/>
            <person name="Matny O."/>
            <person name="Nguyen-Phuc H."/>
            <person name="Mago R."/>
            <person name="Raley C."/>
            <person name="Miller M.E."/>
            <person name="Silverstein K.A.T."/>
            <person name="Henningsen E."/>
            <person name="Hirsch C.D."/>
            <person name="Visser B."/>
            <person name="Pretorius Z.A."/>
            <person name="Steffenson B.J."/>
            <person name="Schwessinger B."/>
            <person name="Dodds P.N."/>
            <person name="Figueroa M."/>
        </authorList>
    </citation>
    <scope>NUCLEOTIDE SEQUENCE [LARGE SCALE GENOMIC DNA]</scope>
    <source>
        <strain evidence="2 3">Ug99</strain>
    </source>
</reference>
<evidence type="ECO:0000313" key="3">
    <source>
        <dbReference type="Proteomes" id="UP000325313"/>
    </source>
</evidence>
<dbReference type="EMBL" id="VDEP01000371">
    <property type="protein sequence ID" value="KAA1095687.1"/>
    <property type="molecule type" value="Genomic_DNA"/>
</dbReference>
<accession>A0A5B0P297</accession>
<comment type="caution">
    <text evidence="2">The sequence shown here is derived from an EMBL/GenBank/DDBJ whole genome shotgun (WGS) entry which is preliminary data.</text>
</comment>
<dbReference type="AlphaFoldDB" id="A0A5B0P297"/>
<proteinExistence type="predicted"/>
<evidence type="ECO:0000313" key="2">
    <source>
        <dbReference type="EMBL" id="KAA1095687.1"/>
    </source>
</evidence>
<feature type="compositionally biased region" description="Polar residues" evidence="1">
    <location>
        <begin position="165"/>
        <end position="191"/>
    </location>
</feature>
<dbReference type="PANTHER" id="PTHR33069:SF3">
    <property type="entry name" value="DYNEIN HEAVY CHAIN TAIL DOMAIN-CONTAINING PROTEIN"/>
    <property type="match status" value="1"/>
</dbReference>
<dbReference type="Proteomes" id="UP000325313">
    <property type="component" value="Unassembled WGS sequence"/>
</dbReference>
<evidence type="ECO:0000256" key="1">
    <source>
        <dbReference type="SAM" id="MobiDB-lite"/>
    </source>
</evidence>
<gene>
    <name evidence="2" type="ORF">PGTUg99_022969</name>
</gene>
<feature type="region of interest" description="Disordered" evidence="1">
    <location>
        <begin position="155"/>
        <end position="229"/>
    </location>
</feature>
<sequence length="287" mass="32282">MMDGETSPNESIDLIGEQLKNLVNRYNERDLCVASPAGLFSLEGTTWTYDRARYRKREALSTDEIDDRKALLFQLQTSVLPSLKQQLADLLKALDLADLPKDPRPKLLHDRIDSVIISTKLSDFDILQEGWRREFDDATLAQELLAGRIRSTNEERCNPIDADQSEISSTSQVIPGENDSSNADQARTESSNDPEDARPDTDLSLSDHEDDRSATSLPTGSSEEICPSRPLNDLAKSTIPLFKVLRIFFNKLSHPTRKTPFTIGTNMSSVEIESLRREVASLYRNVR</sequence>
<name>A0A5B0P297_PUCGR</name>